<feature type="domain" description="Histidine kinase" evidence="7">
    <location>
        <begin position="226"/>
        <end position="446"/>
    </location>
</feature>
<evidence type="ECO:0000256" key="5">
    <source>
        <dbReference type="ARBA" id="ARBA00022777"/>
    </source>
</evidence>
<dbReference type="SUPFAM" id="SSF55874">
    <property type="entry name" value="ATPase domain of HSP90 chaperone/DNA topoisomerase II/histidine kinase"/>
    <property type="match status" value="1"/>
</dbReference>
<dbReference type="Pfam" id="PF02518">
    <property type="entry name" value="HATPase_c"/>
    <property type="match status" value="1"/>
</dbReference>
<accession>A0AAU7LH99</accession>
<dbReference type="EC" id="2.7.13.3" evidence="2"/>
<dbReference type="KEGG" id="achh:ABFG95_12275"/>
<keyword evidence="5 8" id="KW-0418">Kinase</keyword>
<evidence type="ECO:0000256" key="6">
    <source>
        <dbReference type="SAM" id="Phobius"/>
    </source>
</evidence>
<dbReference type="PROSITE" id="PS50109">
    <property type="entry name" value="HIS_KIN"/>
    <property type="match status" value="1"/>
</dbReference>
<dbReference type="EMBL" id="CP157584">
    <property type="protein sequence ID" value="XBP01213.1"/>
    <property type="molecule type" value="Genomic_DNA"/>
</dbReference>
<dbReference type="PRINTS" id="PR00344">
    <property type="entry name" value="BCTRLSENSOR"/>
</dbReference>
<dbReference type="CDD" id="cd00082">
    <property type="entry name" value="HisKA"/>
    <property type="match status" value="1"/>
</dbReference>
<dbReference type="InterPro" id="IPR003594">
    <property type="entry name" value="HATPase_dom"/>
</dbReference>
<evidence type="ECO:0000259" key="7">
    <source>
        <dbReference type="PROSITE" id="PS50109"/>
    </source>
</evidence>
<evidence type="ECO:0000313" key="8">
    <source>
        <dbReference type="EMBL" id="XBP01213.1"/>
    </source>
</evidence>
<dbReference type="AlphaFoldDB" id="A0AAU7LH99"/>
<proteinExistence type="predicted"/>
<dbReference type="PANTHER" id="PTHR43047">
    <property type="entry name" value="TWO-COMPONENT HISTIDINE PROTEIN KINASE"/>
    <property type="match status" value="1"/>
</dbReference>
<feature type="transmembrane region" description="Helical" evidence="6">
    <location>
        <begin position="115"/>
        <end position="134"/>
    </location>
</feature>
<keyword evidence="6" id="KW-1133">Transmembrane helix</keyword>
<sequence>MTGAPGVAPVAEAVAAELATLLYRQSYGVLFANFAVAVPVAYVMREIVPGGPLLAWLGAVYLLTLGRVVVCRRFLRRGAGPLRPWITGFCALSWSSGLLWGLAGLAAVLSGQEMMLAFGCVILAGMCSGAVPSLSAYPPAYAGSALGMVAPFILACLAAADGLHLVYAAFGVCLLAVNLYFSAVTYRSLKTTVALRFENTALIRGLERERDRVAAADRAKTRFLAAAGHDLRQPVHALGMFTDILASRAEEGSVSARDALHVARRQQAVLDSLNRLLDGLLDVSRMDAHLLRIERRTVHLDALFDDIRLDFEPQAHARGLRLSVAPTRLALDTDPALLRRILDNLLRNALSYTPQGRVLLSARRRRGGVVIQVWDTGVGIAPELQEAVFTEFMRGAGAPAAPGSEEGLGLGLAIVRRLAGLLHGEISLRSVPGKGSVFSLWVPAGIPAAHAAGEK</sequence>
<dbReference type="PANTHER" id="PTHR43047:SF9">
    <property type="entry name" value="HISTIDINE KINASE"/>
    <property type="match status" value="1"/>
</dbReference>
<keyword evidence="6" id="KW-0812">Transmembrane</keyword>
<dbReference type="InterPro" id="IPR005467">
    <property type="entry name" value="His_kinase_dom"/>
</dbReference>
<evidence type="ECO:0000256" key="3">
    <source>
        <dbReference type="ARBA" id="ARBA00022553"/>
    </source>
</evidence>
<name>A0AAU7LH99_9BURK</name>
<dbReference type="InterPro" id="IPR036097">
    <property type="entry name" value="HisK_dim/P_sf"/>
</dbReference>
<feature type="transmembrane region" description="Helical" evidence="6">
    <location>
        <begin position="141"/>
        <end position="160"/>
    </location>
</feature>
<keyword evidence="6" id="KW-0472">Membrane</keyword>
<dbReference type="RefSeq" id="WP_348995966.1">
    <property type="nucleotide sequence ID" value="NZ_CP157584.1"/>
</dbReference>
<evidence type="ECO:0000256" key="4">
    <source>
        <dbReference type="ARBA" id="ARBA00022679"/>
    </source>
</evidence>
<protein>
    <recommendedName>
        <fullName evidence="2">histidine kinase</fullName>
        <ecNumber evidence="2">2.7.13.3</ecNumber>
    </recommendedName>
</protein>
<evidence type="ECO:0000256" key="1">
    <source>
        <dbReference type="ARBA" id="ARBA00000085"/>
    </source>
</evidence>
<keyword evidence="3" id="KW-0597">Phosphoprotein</keyword>
<comment type="catalytic activity">
    <reaction evidence="1">
        <text>ATP + protein L-histidine = ADP + protein N-phospho-L-histidine.</text>
        <dbReference type="EC" id="2.7.13.3"/>
    </reaction>
</comment>
<dbReference type="Gene3D" id="3.30.565.10">
    <property type="entry name" value="Histidine kinase-like ATPase, C-terminal domain"/>
    <property type="match status" value="1"/>
</dbReference>
<dbReference type="GO" id="GO:0005886">
    <property type="term" value="C:plasma membrane"/>
    <property type="evidence" value="ECO:0007669"/>
    <property type="project" value="TreeGrafter"/>
</dbReference>
<dbReference type="GO" id="GO:0009927">
    <property type="term" value="F:histidine phosphotransfer kinase activity"/>
    <property type="evidence" value="ECO:0007669"/>
    <property type="project" value="TreeGrafter"/>
</dbReference>
<feature type="transmembrane region" description="Helical" evidence="6">
    <location>
        <begin position="27"/>
        <end position="44"/>
    </location>
</feature>
<organism evidence="8">
    <name type="scientific">Achromobacter sp. HNDS-1</name>
    <dbReference type="NCBI Taxonomy" id="3151598"/>
    <lineage>
        <taxon>Bacteria</taxon>
        <taxon>Pseudomonadati</taxon>
        <taxon>Pseudomonadota</taxon>
        <taxon>Betaproteobacteria</taxon>
        <taxon>Burkholderiales</taxon>
        <taxon>Alcaligenaceae</taxon>
        <taxon>Achromobacter</taxon>
    </lineage>
</organism>
<dbReference type="Gene3D" id="1.10.287.130">
    <property type="match status" value="1"/>
</dbReference>
<dbReference type="SMART" id="SM00388">
    <property type="entry name" value="HisKA"/>
    <property type="match status" value="1"/>
</dbReference>
<dbReference type="SUPFAM" id="SSF47384">
    <property type="entry name" value="Homodimeric domain of signal transducing histidine kinase"/>
    <property type="match status" value="1"/>
</dbReference>
<dbReference type="Pfam" id="PF00512">
    <property type="entry name" value="HisKA"/>
    <property type="match status" value="1"/>
</dbReference>
<feature type="transmembrane region" description="Helical" evidence="6">
    <location>
        <begin position="82"/>
        <end position="109"/>
    </location>
</feature>
<feature type="transmembrane region" description="Helical" evidence="6">
    <location>
        <begin position="50"/>
        <end position="70"/>
    </location>
</feature>
<keyword evidence="4" id="KW-0808">Transferase</keyword>
<dbReference type="SMART" id="SM00387">
    <property type="entry name" value="HATPase_c"/>
    <property type="match status" value="1"/>
</dbReference>
<dbReference type="InterPro" id="IPR003661">
    <property type="entry name" value="HisK_dim/P_dom"/>
</dbReference>
<dbReference type="InterPro" id="IPR036890">
    <property type="entry name" value="HATPase_C_sf"/>
</dbReference>
<gene>
    <name evidence="8" type="ORF">ABFG95_12275</name>
</gene>
<feature type="transmembrane region" description="Helical" evidence="6">
    <location>
        <begin position="166"/>
        <end position="186"/>
    </location>
</feature>
<dbReference type="InterPro" id="IPR004358">
    <property type="entry name" value="Sig_transdc_His_kin-like_C"/>
</dbReference>
<dbReference type="FunFam" id="3.30.565.10:FF:000049">
    <property type="entry name" value="Two-component sensor histidine kinase"/>
    <property type="match status" value="1"/>
</dbReference>
<evidence type="ECO:0000256" key="2">
    <source>
        <dbReference type="ARBA" id="ARBA00012438"/>
    </source>
</evidence>
<dbReference type="GO" id="GO:0000155">
    <property type="term" value="F:phosphorelay sensor kinase activity"/>
    <property type="evidence" value="ECO:0007669"/>
    <property type="project" value="InterPro"/>
</dbReference>
<reference evidence="8" key="1">
    <citation type="submission" date="2024-05" db="EMBL/GenBank/DDBJ databases">
        <title>Transcriptome analysis of the degradation process of organic nitrogen by two heterotrophic nitrifying and aerobic denitrifying bacteria, Achromobacter sp. HNDS-1 and Enterobacter sp. HNDS-6.</title>
        <authorList>
            <person name="Huang Y."/>
        </authorList>
    </citation>
    <scope>NUCLEOTIDE SEQUENCE</scope>
    <source>
        <strain evidence="8">HNDS-1</strain>
    </source>
</reference>